<feature type="domain" description="PHR" evidence="1">
    <location>
        <begin position="239"/>
        <end position="397"/>
    </location>
</feature>
<dbReference type="SUPFAM" id="SSF54236">
    <property type="entry name" value="Ubiquitin-like"/>
    <property type="match status" value="1"/>
</dbReference>
<dbReference type="AlphaFoldDB" id="A0A078AZK9"/>
<reference evidence="2 3" key="1">
    <citation type="submission" date="2014-06" db="EMBL/GenBank/DDBJ databases">
        <authorList>
            <person name="Swart Estienne"/>
        </authorList>
    </citation>
    <scope>NUCLEOTIDE SEQUENCE [LARGE SCALE GENOMIC DNA]</scope>
    <source>
        <strain evidence="2 3">130c</strain>
    </source>
</reference>
<dbReference type="InterPro" id="IPR012983">
    <property type="entry name" value="PHR"/>
</dbReference>
<dbReference type="InParanoid" id="A0A078AZK9"/>
<dbReference type="Pfam" id="PF08005">
    <property type="entry name" value="PHR"/>
    <property type="match status" value="1"/>
</dbReference>
<name>A0A078AZK9_STYLE</name>
<dbReference type="Gene3D" id="2.60.120.820">
    <property type="entry name" value="PHR domain"/>
    <property type="match status" value="1"/>
</dbReference>
<gene>
    <name evidence="2" type="primary">Contig11044.g11809</name>
    <name evidence="2" type="ORF">STYLEM_15734</name>
</gene>
<dbReference type="Proteomes" id="UP000039865">
    <property type="component" value="Unassembled WGS sequence"/>
</dbReference>
<evidence type="ECO:0000313" key="2">
    <source>
        <dbReference type="EMBL" id="CDW86637.1"/>
    </source>
</evidence>
<dbReference type="EMBL" id="CCKQ01014841">
    <property type="protein sequence ID" value="CDW86637.1"/>
    <property type="molecule type" value="Genomic_DNA"/>
</dbReference>
<dbReference type="InterPro" id="IPR029071">
    <property type="entry name" value="Ubiquitin-like_domsf"/>
</dbReference>
<protein>
    <recommendedName>
        <fullName evidence="1">PHR domain-containing protein</fullName>
    </recommendedName>
</protein>
<evidence type="ECO:0000259" key="1">
    <source>
        <dbReference type="Pfam" id="PF08005"/>
    </source>
</evidence>
<dbReference type="InterPro" id="IPR038648">
    <property type="entry name" value="PHR_sf"/>
</dbReference>
<evidence type="ECO:0000313" key="3">
    <source>
        <dbReference type="Proteomes" id="UP000039865"/>
    </source>
</evidence>
<proteinExistence type="predicted"/>
<sequence length="399" mass="46892">MEIKEIINQDIQIISTLKIGNFSKLPIAWRDEGNIDQLPVARYNETLEKEIINKIKITNWRRDDDILIQKMLNFQQLRSNKVVYTDEYGYVKLDKRIQQDKYDTQQLNPPKINTTWSCSTIQYPVENQTNIDGSTQKSKIVSVDQNDFKFMITVNTVCVIDQEESEQIHRVKISDQILSIVEQLQKLHECKIKVIYNNRELDQRKTFRAANIKDGQKLLFFGIKDKCNQDQKPIRFFLRFPDFNKEQQWKSVEGDDGIIITCKVDFIFLGIGLFEASNQDPGEFGIQYTIYIKDKQGNVKLKPQVVKENGSYTYDDVDEMHVFKYKFQTFPHGIVVKAGQRLTYMQRTSYQYSFYSDQGRYYQQIRNPDMNIFKIKSTRLSSGTCVEQGIIPGFLYKLL</sequence>
<accession>A0A078AZK9</accession>
<keyword evidence="3" id="KW-1185">Reference proteome</keyword>
<organism evidence="2 3">
    <name type="scientific">Stylonychia lemnae</name>
    <name type="common">Ciliate</name>
    <dbReference type="NCBI Taxonomy" id="5949"/>
    <lineage>
        <taxon>Eukaryota</taxon>
        <taxon>Sar</taxon>
        <taxon>Alveolata</taxon>
        <taxon>Ciliophora</taxon>
        <taxon>Intramacronucleata</taxon>
        <taxon>Spirotrichea</taxon>
        <taxon>Stichotrichia</taxon>
        <taxon>Sporadotrichida</taxon>
        <taxon>Oxytrichidae</taxon>
        <taxon>Stylonychinae</taxon>
        <taxon>Stylonychia</taxon>
    </lineage>
</organism>